<keyword evidence="9" id="KW-1185">Reference proteome</keyword>
<dbReference type="InterPro" id="IPR015424">
    <property type="entry name" value="PyrdxlP-dep_Trfase"/>
</dbReference>
<dbReference type="PIRSF" id="PIRSF017617">
    <property type="entry name" value="Thr_aldolase"/>
    <property type="match status" value="1"/>
</dbReference>
<evidence type="ECO:0000259" key="7">
    <source>
        <dbReference type="Pfam" id="PF01212"/>
    </source>
</evidence>
<name>A0A369WX54_9GAMM</name>
<sequence>MRKRSLMLDYRSDDRTCPSVGMLEAMTRATYDDDVRQEDGRTFQLEQHIAQMFGKADAMLTATGTAANFIAMLHHCGRGDEFIIGADYHIYGQECGGAMALGGAVGRTVPVTPDGGLDIGDIIPQRDLLFKPPTTLVCLENTHRGRPLDANRMAEMCDRAKSFGLSVHLDGARIWNAHVATGDTLADLVAGCDTIMVCLNKGLGCPSGAMLLGSKEAIKRCRGIRKMIGGAIRQPGLYVAAVEYALTHNIDRLKRDHDEAKRLAEKHGGEWTGTNMVFFPPYFSVNGIQGDRAPDHTRWVIHSTP</sequence>
<evidence type="ECO:0000256" key="5">
    <source>
        <dbReference type="ARBA" id="ARBA00023239"/>
    </source>
</evidence>
<proteinExistence type="inferred from homology"/>
<dbReference type="Gene3D" id="3.40.640.10">
    <property type="entry name" value="Type I PLP-dependent aspartate aminotransferase-like (Major domain)"/>
    <property type="match status" value="1"/>
</dbReference>
<evidence type="ECO:0000256" key="6">
    <source>
        <dbReference type="PIRSR" id="PIRSR017617-1"/>
    </source>
</evidence>
<dbReference type="PANTHER" id="PTHR48097">
    <property type="entry name" value="L-THREONINE ALDOLASE-RELATED"/>
    <property type="match status" value="1"/>
</dbReference>
<organism evidence="8 9">
    <name type="scientific">Motiliproteus coralliicola</name>
    <dbReference type="NCBI Taxonomy" id="2283196"/>
    <lineage>
        <taxon>Bacteria</taxon>
        <taxon>Pseudomonadati</taxon>
        <taxon>Pseudomonadota</taxon>
        <taxon>Gammaproteobacteria</taxon>
        <taxon>Oceanospirillales</taxon>
        <taxon>Oceanospirillaceae</taxon>
        <taxon>Motiliproteus</taxon>
    </lineage>
</organism>
<dbReference type="SUPFAM" id="SSF53383">
    <property type="entry name" value="PLP-dependent transferases"/>
    <property type="match status" value="1"/>
</dbReference>
<feature type="modified residue" description="N6-(pyridoxal phosphate)lysine" evidence="6">
    <location>
        <position position="201"/>
    </location>
</feature>
<dbReference type="InterPro" id="IPR001597">
    <property type="entry name" value="ArAA_b-elim_lyase/Thr_aldolase"/>
</dbReference>
<dbReference type="InterPro" id="IPR023603">
    <property type="entry name" value="Low_specificity_L-TA-like"/>
</dbReference>
<dbReference type="Proteomes" id="UP000253769">
    <property type="component" value="Unassembled WGS sequence"/>
</dbReference>
<gene>
    <name evidence="8" type="ORF">DV711_06035</name>
</gene>
<keyword evidence="5" id="KW-0456">Lyase</keyword>
<evidence type="ECO:0000313" key="9">
    <source>
        <dbReference type="Proteomes" id="UP000253769"/>
    </source>
</evidence>
<dbReference type="GO" id="GO:0006545">
    <property type="term" value="P:glycine biosynthetic process"/>
    <property type="evidence" value="ECO:0007669"/>
    <property type="project" value="TreeGrafter"/>
</dbReference>
<reference evidence="8 9" key="1">
    <citation type="submission" date="2018-07" db="EMBL/GenBank/DDBJ databases">
        <title>Motiliproteus coralliicola sp. nov., a bacterium isolated from Coral.</title>
        <authorList>
            <person name="Wang G."/>
        </authorList>
    </citation>
    <scope>NUCLEOTIDE SEQUENCE [LARGE SCALE GENOMIC DNA]</scope>
    <source>
        <strain evidence="8 9">C34</strain>
    </source>
</reference>
<evidence type="ECO:0000256" key="4">
    <source>
        <dbReference type="ARBA" id="ARBA00022898"/>
    </source>
</evidence>
<dbReference type="NCBIfam" id="NF041359">
    <property type="entry name" value="GntG_guanitoxin"/>
    <property type="match status" value="1"/>
</dbReference>
<protein>
    <submittedName>
        <fullName evidence="8">Low-specificity L-threonine aldolase</fullName>
    </submittedName>
</protein>
<dbReference type="GO" id="GO:0006567">
    <property type="term" value="P:L-threonine catabolic process"/>
    <property type="evidence" value="ECO:0007669"/>
    <property type="project" value="TreeGrafter"/>
</dbReference>
<evidence type="ECO:0000256" key="3">
    <source>
        <dbReference type="ARBA" id="ARBA00011881"/>
    </source>
</evidence>
<comment type="subunit">
    <text evidence="3">Homotetramer.</text>
</comment>
<comment type="caution">
    <text evidence="8">The sequence shown here is derived from an EMBL/GenBank/DDBJ whole genome shotgun (WGS) entry which is preliminary data.</text>
</comment>
<evidence type="ECO:0000256" key="1">
    <source>
        <dbReference type="ARBA" id="ARBA00001933"/>
    </source>
</evidence>
<dbReference type="GO" id="GO:0008732">
    <property type="term" value="F:L-allo-threonine aldolase activity"/>
    <property type="evidence" value="ECO:0007669"/>
    <property type="project" value="TreeGrafter"/>
</dbReference>
<dbReference type="PANTHER" id="PTHR48097:SF9">
    <property type="entry name" value="L-THREONINE ALDOLASE"/>
    <property type="match status" value="1"/>
</dbReference>
<dbReference type="FunFam" id="3.40.640.10:FF:000030">
    <property type="entry name" value="Low-specificity L-threonine aldolase"/>
    <property type="match status" value="1"/>
</dbReference>
<feature type="domain" description="Aromatic amino acid beta-eliminating lyase/threonine aldolase" evidence="7">
    <location>
        <begin position="9"/>
        <end position="266"/>
    </location>
</feature>
<evidence type="ECO:0000256" key="2">
    <source>
        <dbReference type="ARBA" id="ARBA00006966"/>
    </source>
</evidence>
<dbReference type="OrthoDB" id="9774495at2"/>
<accession>A0A369WX54</accession>
<comment type="cofactor">
    <cofactor evidence="1">
        <name>pyridoxal 5'-phosphate</name>
        <dbReference type="ChEBI" id="CHEBI:597326"/>
    </cofactor>
</comment>
<dbReference type="AlphaFoldDB" id="A0A369WX54"/>
<keyword evidence="4" id="KW-0663">Pyridoxal phosphate</keyword>
<dbReference type="Pfam" id="PF01212">
    <property type="entry name" value="Beta_elim_lyase"/>
    <property type="match status" value="1"/>
</dbReference>
<dbReference type="GO" id="GO:0005829">
    <property type="term" value="C:cytosol"/>
    <property type="evidence" value="ECO:0007669"/>
    <property type="project" value="TreeGrafter"/>
</dbReference>
<dbReference type="InterPro" id="IPR015421">
    <property type="entry name" value="PyrdxlP-dep_Trfase_major"/>
</dbReference>
<evidence type="ECO:0000313" key="8">
    <source>
        <dbReference type="EMBL" id="RDE25114.1"/>
    </source>
</evidence>
<comment type="similarity">
    <text evidence="2">Belongs to the threonine aldolase family.</text>
</comment>
<dbReference type="EMBL" id="QQOH01000001">
    <property type="protein sequence ID" value="RDE25114.1"/>
    <property type="molecule type" value="Genomic_DNA"/>
</dbReference>